<accession>A0A428Q1N6</accession>
<evidence type="ECO:0000313" key="2">
    <source>
        <dbReference type="EMBL" id="RSL59148.1"/>
    </source>
</evidence>
<dbReference type="EMBL" id="NKCI01000068">
    <property type="protein sequence ID" value="RSL59148.1"/>
    <property type="molecule type" value="Genomic_DNA"/>
</dbReference>
<sequence>MHGQLNTKVDKAEAHGAGDGCPAGERECYLGIYLLFPSAHDARGRLQLGAIQWKSYPDLMLAVVEDGLRLVSPIDTSIPHGFVSQQGSSLAPELLECDMCKRETQKKFGKYQQ</sequence>
<name>A0A428Q1N6_9HYPO</name>
<dbReference type="AlphaFoldDB" id="A0A428Q1N6"/>
<reference evidence="2 3" key="1">
    <citation type="submission" date="2017-06" db="EMBL/GenBank/DDBJ databases">
        <title>Comparative genomic analysis of Ambrosia Fusariam Clade fungi.</title>
        <authorList>
            <person name="Stajich J.E."/>
            <person name="Carrillo J."/>
            <person name="Kijimoto T."/>
            <person name="Eskalen A."/>
            <person name="O'Donnell K."/>
            <person name="Kasson M."/>
        </authorList>
    </citation>
    <scope>NUCLEOTIDE SEQUENCE [LARGE SCALE GENOMIC DNA]</scope>
    <source>
        <strain evidence="2 3">NRRL62584</strain>
    </source>
</reference>
<feature type="region of interest" description="Disordered" evidence="1">
    <location>
        <begin position="1"/>
        <end position="20"/>
    </location>
</feature>
<protein>
    <submittedName>
        <fullName evidence="2">Uncharacterized protein</fullName>
    </submittedName>
</protein>
<dbReference type="Proteomes" id="UP000288168">
    <property type="component" value="Unassembled WGS sequence"/>
</dbReference>
<keyword evidence="3" id="KW-1185">Reference proteome</keyword>
<dbReference type="OrthoDB" id="10287405at2759"/>
<proteinExistence type="predicted"/>
<organism evidence="2 3">
    <name type="scientific">Fusarium duplospermum</name>
    <dbReference type="NCBI Taxonomy" id="1325734"/>
    <lineage>
        <taxon>Eukaryota</taxon>
        <taxon>Fungi</taxon>
        <taxon>Dikarya</taxon>
        <taxon>Ascomycota</taxon>
        <taxon>Pezizomycotina</taxon>
        <taxon>Sordariomycetes</taxon>
        <taxon>Hypocreomycetidae</taxon>
        <taxon>Hypocreales</taxon>
        <taxon>Nectriaceae</taxon>
        <taxon>Fusarium</taxon>
        <taxon>Fusarium solani species complex</taxon>
    </lineage>
</organism>
<evidence type="ECO:0000256" key="1">
    <source>
        <dbReference type="SAM" id="MobiDB-lite"/>
    </source>
</evidence>
<evidence type="ECO:0000313" key="3">
    <source>
        <dbReference type="Proteomes" id="UP000288168"/>
    </source>
</evidence>
<gene>
    <name evidence="2" type="ORF">CEP54_007445</name>
</gene>
<comment type="caution">
    <text evidence="2">The sequence shown here is derived from an EMBL/GenBank/DDBJ whole genome shotgun (WGS) entry which is preliminary data.</text>
</comment>